<evidence type="ECO:0000256" key="2">
    <source>
        <dbReference type="ARBA" id="ARBA00022741"/>
    </source>
</evidence>
<proteinExistence type="inferred from homology"/>
<dbReference type="PANTHER" id="PTHR45626">
    <property type="entry name" value="TRANSCRIPTION TERMINATION FACTOR 2-RELATED"/>
    <property type="match status" value="1"/>
</dbReference>
<dbReference type="GeneID" id="28727197"/>
<comment type="caution">
    <text evidence="11">The sequence shown here is derived from an EMBL/GenBank/DDBJ whole genome shotgun (WGS) entry which is preliminary data.</text>
</comment>
<dbReference type="PANTHER" id="PTHR45626:SF52">
    <property type="entry name" value="SINGLE-STRANDED DNA-DEPENDENT ATPASE (EUROFUNG)"/>
    <property type="match status" value="1"/>
</dbReference>
<feature type="region of interest" description="Disordered" evidence="7">
    <location>
        <begin position="1071"/>
        <end position="1091"/>
    </location>
</feature>
<feature type="compositionally biased region" description="Basic and acidic residues" evidence="7">
    <location>
        <begin position="1071"/>
        <end position="1085"/>
    </location>
</feature>
<dbReference type="GO" id="GO:0005524">
    <property type="term" value="F:ATP binding"/>
    <property type="evidence" value="ECO:0007669"/>
    <property type="project" value="UniProtKB-KW"/>
</dbReference>
<evidence type="ECO:0000256" key="4">
    <source>
        <dbReference type="ARBA" id="ARBA00022806"/>
    </source>
</evidence>
<dbReference type="InterPro" id="IPR014001">
    <property type="entry name" value="Helicase_ATP-bd"/>
</dbReference>
<dbReference type="GO" id="GO:0006281">
    <property type="term" value="P:DNA repair"/>
    <property type="evidence" value="ECO:0007669"/>
    <property type="project" value="TreeGrafter"/>
</dbReference>
<keyword evidence="5" id="KW-0067">ATP-binding</keyword>
<keyword evidence="4" id="KW-0347">Helicase</keyword>
<dbReference type="InterPro" id="IPR001650">
    <property type="entry name" value="Helicase_C-like"/>
</dbReference>
<accession>A0A0M8MQL8</accession>
<dbReference type="OrthoDB" id="448448at2759"/>
<dbReference type="GO" id="GO:0008094">
    <property type="term" value="F:ATP-dependent activity, acting on DNA"/>
    <property type="evidence" value="ECO:0007669"/>
    <property type="project" value="TreeGrafter"/>
</dbReference>
<feature type="compositionally biased region" description="Polar residues" evidence="7">
    <location>
        <begin position="20"/>
        <end position="31"/>
    </location>
</feature>
<evidence type="ECO:0000313" key="12">
    <source>
        <dbReference type="Proteomes" id="UP000037751"/>
    </source>
</evidence>
<dbReference type="InterPro" id="IPR001841">
    <property type="entry name" value="Znf_RING"/>
</dbReference>
<dbReference type="Gene3D" id="3.40.50.10810">
    <property type="entry name" value="Tandem AAA-ATPase domain"/>
    <property type="match status" value="1"/>
</dbReference>
<dbReference type="InterPro" id="IPR000330">
    <property type="entry name" value="SNF2_N"/>
</dbReference>
<gene>
    <name evidence="11" type="ORF">Malapachy_0809</name>
</gene>
<feature type="compositionally biased region" description="Pro residues" evidence="7">
    <location>
        <begin position="855"/>
        <end position="867"/>
    </location>
</feature>
<feature type="compositionally biased region" description="Basic and acidic residues" evidence="7">
    <location>
        <begin position="841"/>
        <end position="853"/>
    </location>
</feature>
<sequence length="1091" mass="122417">MTIDLTADDESDDEPILLETRTTTVANGQPSSPTPKKRSFSDTEDDWATYTPQATPPAPWVCIGMLTPGVLCMYGLPPELQLDSKDQPPPIDPSWSHLEFWGEPGVRPVAIQESTTDASPSKSLSQFLQTTQRPDLAVATLQPNRSNLSASPLILNEFGKLTDKFSKVLAPLLRAQQIQCVSRARLVSKLKARVFSQEIESLIFVRGADVDHVLQVIAQAGLLLEMPTAYRPSDYPMNPPLYLPPQAQTRSSRSHSVADMPSRPLRTLLPAQHERVVEEDSRAQINAVYAALASHDDLSETEPGPLIRTPLFPHQKQALTFLLERERARQWDELLGPDPPAHISLWTVAERRDDTIQRYRHIVTNMTKRTRPTICCGAILADDMGLGKTLTTISLIASTYEDAVAFGQTSLKTDDDDDEPMLVGDSRNRRTAEQARKEELRCRSRATLLVCPLTVISNWETQIREHWTPRRPPRVYVYHGGGRAREPRMLTDYDIVLTTYSTLGNEFANQTTWTAAAGRADTDPTPDSKRLKVEAPNTCQRIEWYRVVLDEAHIVKEARTWQSKAVCNLSSPRRLCLTGTPIQNRMDDLYALLLFLQLDPFHDRAIWSRYCGDHRSLGLKNARTNVQVDPNSLSRVQAIMKFLTLRRMKTDQKPDGTPLLSLPAKTTRIMTLQLNTDERAKYEQLHSQFKEEFSEYVAEGTVGRHYATILHEILILRMMCDHSALVDDSLSGKEIQASLQDVSASIREQGLTRAMAQQLFRIMADSAMTLCAACGWDLAQDQDDAAHIPVVTKCQHTFCSGCFQAHVGPALWPDPLDWHQGTCPCCYESLQLARDAVLLRTSDDGKRSTDKARRPPPALEAPSPFMPANPDTWPTSWSTKIRALIADLLPFSQCNPASDLYDPTAPIMEQVTVAGDDQGATPRVEVRAVSPHVTPRPAPIKSVIFSQWTKMLDKVGQALCTAGIRYRQLDGTMSRGEREMAMSSFHSDARIEVFLVSLRAGGFGLNLVSACRAYLLDPYWNPAVEQQGLDRIYRLGQGRPVIMTKLIVQKSIEEKLLELQRRKLELANRVGRQTDAERQQQRTEDLQLLFS</sequence>
<dbReference type="CDD" id="cd18793">
    <property type="entry name" value="SF2_C_SNF"/>
    <property type="match status" value="1"/>
</dbReference>
<dbReference type="RefSeq" id="XP_017992499.1">
    <property type="nucleotide sequence ID" value="XM_018135322.1"/>
</dbReference>
<feature type="region of interest" description="Disordered" evidence="7">
    <location>
        <begin position="240"/>
        <end position="265"/>
    </location>
</feature>
<evidence type="ECO:0000259" key="9">
    <source>
        <dbReference type="PROSITE" id="PS51192"/>
    </source>
</evidence>
<dbReference type="InterPro" id="IPR013083">
    <property type="entry name" value="Znf_RING/FYVE/PHD"/>
</dbReference>
<dbReference type="EMBL" id="LGAV01000003">
    <property type="protein sequence ID" value="KOS14867.1"/>
    <property type="molecule type" value="Genomic_DNA"/>
</dbReference>
<protein>
    <submittedName>
        <fullName evidence="11">Snf2 family dna-dependent atpase</fullName>
    </submittedName>
</protein>
<evidence type="ECO:0000256" key="5">
    <source>
        <dbReference type="ARBA" id="ARBA00022840"/>
    </source>
</evidence>
<feature type="region of interest" description="Disordered" evidence="7">
    <location>
        <begin position="1"/>
        <end position="54"/>
    </location>
</feature>
<dbReference type="SMART" id="SM00490">
    <property type="entry name" value="HELICc"/>
    <property type="match status" value="1"/>
</dbReference>
<dbReference type="InterPro" id="IPR038718">
    <property type="entry name" value="SNF2-like_sf"/>
</dbReference>
<feature type="domain" description="RING-type" evidence="8">
    <location>
        <begin position="771"/>
        <end position="826"/>
    </location>
</feature>
<dbReference type="STRING" id="77020.A0A0M8MQL8"/>
<dbReference type="GO" id="GO:0016787">
    <property type="term" value="F:hydrolase activity"/>
    <property type="evidence" value="ECO:0007669"/>
    <property type="project" value="UniProtKB-KW"/>
</dbReference>
<evidence type="ECO:0000256" key="6">
    <source>
        <dbReference type="PROSITE-ProRule" id="PRU00175"/>
    </source>
</evidence>
<feature type="domain" description="Helicase ATP-binding" evidence="9">
    <location>
        <begin position="369"/>
        <end position="599"/>
    </location>
</feature>
<dbReference type="SUPFAM" id="SSF52540">
    <property type="entry name" value="P-loop containing nucleoside triphosphate hydrolases"/>
    <property type="match status" value="2"/>
</dbReference>
<keyword evidence="3" id="KW-0378">Hydrolase</keyword>
<dbReference type="SMART" id="SM00487">
    <property type="entry name" value="DEXDc"/>
    <property type="match status" value="1"/>
</dbReference>
<dbReference type="PROSITE" id="PS51194">
    <property type="entry name" value="HELICASE_CTER"/>
    <property type="match status" value="1"/>
</dbReference>
<dbReference type="AlphaFoldDB" id="A0A0M8MQL8"/>
<feature type="compositionally biased region" description="Polar residues" evidence="7">
    <location>
        <begin position="246"/>
        <end position="255"/>
    </location>
</feature>
<dbReference type="Gene3D" id="3.40.50.300">
    <property type="entry name" value="P-loop containing nucleotide triphosphate hydrolases"/>
    <property type="match status" value="1"/>
</dbReference>
<organism evidence="11 12">
    <name type="scientific">Malassezia pachydermatis</name>
    <dbReference type="NCBI Taxonomy" id="77020"/>
    <lineage>
        <taxon>Eukaryota</taxon>
        <taxon>Fungi</taxon>
        <taxon>Dikarya</taxon>
        <taxon>Basidiomycota</taxon>
        <taxon>Ustilaginomycotina</taxon>
        <taxon>Malasseziomycetes</taxon>
        <taxon>Malasseziales</taxon>
        <taxon>Malasseziaceae</taxon>
        <taxon>Malassezia</taxon>
    </lineage>
</organism>
<reference evidence="11 12" key="1">
    <citation type="submission" date="2015-07" db="EMBL/GenBank/DDBJ databases">
        <title>Draft Genome Sequence of Malassezia furfur CBS1878 and Malassezia pachydermatis CBS1879.</title>
        <authorList>
            <person name="Triana S."/>
            <person name="Ohm R."/>
            <person name="Gonzalez A."/>
            <person name="DeCock H."/>
            <person name="Restrepo S."/>
            <person name="Celis A."/>
        </authorList>
    </citation>
    <scope>NUCLEOTIDE SEQUENCE [LARGE SCALE GENOMIC DNA]</scope>
    <source>
        <strain evidence="11 12">CBS 1879</strain>
    </source>
</reference>
<dbReference type="Pfam" id="PF00271">
    <property type="entry name" value="Helicase_C"/>
    <property type="match status" value="1"/>
</dbReference>
<dbReference type="CDD" id="cd18008">
    <property type="entry name" value="DEXDc_SHPRH-like"/>
    <property type="match status" value="1"/>
</dbReference>
<dbReference type="PROSITE" id="PS51192">
    <property type="entry name" value="HELICASE_ATP_BIND_1"/>
    <property type="match status" value="1"/>
</dbReference>
<dbReference type="SUPFAM" id="SSF57850">
    <property type="entry name" value="RING/U-box"/>
    <property type="match status" value="1"/>
</dbReference>
<evidence type="ECO:0000259" key="8">
    <source>
        <dbReference type="PROSITE" id="PS50089"/>
    </source>
</evidence>
<dbReference type="GO" id="GO:0008270">
    <property type="term" value="F:zinc ion binding"/>
    <property type="evidence" value="ECO:0007669"/>
    <property type="project" value="UniProtKB-KW"/>
</dbReference>
<keyword evidence="6" id="KW-0863">Zinc-finger</keyword>
<feature type="region of interest" description="Disordered" evidence="7">
    <location>
        <begin position="841"/>
        <end position="871"/>
    </location>
</feature>
<evidence type="ECO:0000256" key="1">
    <source>
        <dbReference type="ARBA" id="ARBA00007025"/>
    </source>
</evidence>
<evidence type="ECO:0000256" key="7">
    <source>
        <dbReference type="SAM" id="MobiDB-lite"/>
    </source>
</evidence>
<dbReference type="Pfam" id="PF00176">
    <property type="entry name" value="SNF2-rel_dom"/>
    <property type="match status" value="1"/>
</dbReference>
<feature type="region of interest" description="Disordered" evidence="7">
    <location>
        <begin position="415"/>
        <end position="434"/>
    </location>
</feature>
<feature type="compositionally biased region" description="Acidic residues" evidence="7">
    <location>
        <begin position="1"/>
        <end position="16"/>
    </location>
</feature>
<dbReference type="VEuPathDB" id="FungiDB:Malapachy_0809"/>
<evidence type="ECO:0000256" key="3">
    <source>
        <dbReference type="ARBA" id="ARBA00022801"/>
    </source>
</evidence>
<dbReference type="InterPro" id="IPR027417">
    <property type="entry name" value="P-loop_NTPase"/>
</dbReference>
<keyword evidence="6" id="KW-0862">Zinc</keyword>
<comment type="similarity">
    <text evidence="1">Belongs to the SNF2/RAD54 helicase family.</text>
</comment>
<dbReference type="InterPro" id="IPR050628">
    <property type="entry name" value="SNF2_RAD54_helicase_TF"/>
</dbReference>
<keyword evidence="6" id="KW-0479">Metal-binding</keyword>
<name>A0A0M8MQL8_9BASI</name>
<dbReference type="SMART" id="SM00184">
    <property type="entry name" value="RING"/>
    <property type="match status" value="1"/>
</dbReference>
<keyword evidence="2" id="KW-0547">Nucleotide-binding</keyword>
<dbReference type="PROSITE" id="PS50089">
    <property type="entry name" value="ZF_RING_2"/>
    <property type="match status" value="1"/>
</dbReference>
<evidence type="ECO:0000259" key="10">
    <source>
        <dbReference type="PROSITE" id="PS51194"/>
    </source>
</evidence>
<dbReference type="Proteomes" id="UP000037751">
    <property type="component" value="Unassembled WGS sequence"/>
</dbReference>
<evidence type="ECO:0000313" key="11">
    <source>
        <dbReference type="EMBL" id="KOS14867.1"/>
    </source>
</evidence>
<dbReference type="InterPro" id="IPR049730">
    <property type="entry name" value="SNF2/RAD54-like_C"/>
</dbReference>
<dbReference type="GO" id="GO:0004386">
    <property type="term" value="F:helicase activity"/>
    <property type="evidence" value="ECO:0007669"/>
    <property type="project" value="UniProtKB-KW"/>
</dbReference>
<feature type="domain" description="Helicase C-terminal" evidence="10">
    <location>
        <begin position="925"/>
        <end position="1077"/>
    </location>
</feature>
<keyword evidence="12" id="KW-1185">Reference proteome</keyword>
<dbReference type="GO" id="GO:0005634">
    <property type="term" value="C:nucleus"/>
    <property type="evidence" value="ECO:0007669"/>
    <property type="project" value="TreeGrafter"/>
</dbReference>
<dbReference type="Gene3D" id="3.30.40.10">
    <property type="entry name" value="Zinc/RING finger domain, C3HC4 (zinc finger)"/>
    <property type="match status" value="1"/>
</dbReference>